<evidence type="ECO:0000259" key="3">
    <source>
        <dbReference type="Pfam" id="PF08719"/>
    </source>
</evidence>
<reference evidence="4 5" key="1">
    <citation type="submission" date="2015-11" db="EMBL/GenBank/DDBJ databases">
        <title>Genomic Taxonomy of the Vibrionaceae.</title>
        <authorList>
            <person name="Gomez-Gil B."/>
            <person name="Enciso-Ibarra J."/>
        </authorList>
    </citation>
    <scope>NUCLEOTIDE SEQUENCE [LARGE SCALE GENOMIC DNA]</scope>
    <source>
        <strain evidence="4 5">CAIM 912</strain>
    </source>
</reference>
<dbReference type="OrthoDB" id="9793111at2"/>
<evidence type="ECO:0000313" key="4">
    <source>
        <dbReference type="EMBL" id="KXF80435.1"/>
    </source>
</evidence>
<comment type="catalytic activity">
    <reaction evidence="1">
        <text>5-amino-6-(5-phospho-D-ribosylamino)uracil + H2O = 5,6-diaminouracil + D-ribose 5-phosphate</text>
        <dbReference type="Rhea" id="RHEA:55020"/>
        <dbReference type="ChEBI" id="CHEBI:15377"/>
        <dbReference type="ChEBI" id="CHEBI:46252"/>
        <dbReference type="ChEBI" id="CHEBI:58453"/>
        <dbReference type="ChEBI" id="CHEBI:78346"/>
    </reaction>
</comment>
<accession>A0A135I4T1</accession>
<dbReference type="Gene3D" id="1.10.357.40">
    <property type="entry name" value="YbiA-like"/>
    <property type="match status" value="1"/>
</dbReference>
<evidence type="ECO:0000313" key="5">
    <source>
        <dbReference type="Proteomes" id="UP000070529"/>
    </source>
</evidence>
<dbReference type="RefSeq" id="WP_067419330.1">
    <property type="nucleotide sequence ID" value="NZ_LNTY01000051.1"/>
</dbReference>
<feature type="domain" description="NADAR" evidence="3">
    <location>
        <begin position="7"/>
        <end position="145"/>
    </location>
</feature>
<proteinExistence type="predicted"/>
<comment type="caution">
    <text evidence="4">The sequence shown here is derived from an EMBL/GenBank/DDBJ whole genome shotgun (WGS) entry which is preliminary data.</text>
</comment>
<comment type="catalytic activity">
    <reaction evidence="2">
        <text>2,5-diamino-6-hydroxy-4-(5-phosphoribosylamino)-pyrimidine + H2O = 2,5,6-triamino-4-hydroxypyrimidine + D-ribose 5-phosphate</text>
        <dbReference type="Rhea" id="RHEA:23436"/>
        <dbReference type="ChEBI" id="CHEBI:15377"/>
        <dbReference type="ChEBI" id="CHEBI:58614"/>
        <dbReference type="ChEBI" id="CHEBI:78346"/>
        <dbReference type="ChEBI" id="CHEBI:137796"/>
    </reaction>
</comment>
<gene>
    <name evidence="4" type="ORF">ATN88_22025</name>
</gene>
<dbReference type="Pfam" id="PF08719">
    <property type="entry name" value="NADAR"/>
    <property type="match status" value="1"/>
</dbReference>
<sequence>MTNRTIYFYEPDDAYGFLSNFFIAPLTIDDRVWLTSEHYYQAQKFPSFSLQERIRHARSPDEAFQLSRQFADEVDSKWMDVRCEVMRHVVEQKFTQHPALRTSLLATNDALLVEHSSVDAFWGDGAKGDGLNQLGLILMDVRLMLANNARHVS</sequence>
<name>A0A135I4T1_9GAMM</name>
<dbReference type="EMBL" id="LNTY01000051">
    <property type="protein sequence ID" value="KXF80435.1"/>
    <property type="molecule type" value="Genomic_DNA"/>
</dbReference>
<organism evidence="4 5">
    <name type="scientific">Enterovibrio coralii</name>
    <dbReference type="NCBI Taxonomy" id="294935"/>
    <lineage>
        <taxon>Bacteria</taxon>
        <taxon>Pseudomonadati</taxon>
        <taxon>Pseudomonadota</taxon>
        <taxon>Gammaproteobacteria</taxon>
        <taxon>Vibrionales</taxon>
        <taxon>Vibrionaceae</taxon>
        <taxon>Enterovibrio</taxon>
    </lineage>
</organism>
<keyword evidence="5" id="KW-1185">Reference proteome</keyword>
<dbReference type="CDD" id="cd15457">
    <property type="entry name" value="NADAR"/>
    <property type="match status" value="1"/>
</dbReference>
<protein>
    <recommendedName>
        <fullName evidence="3">NADAR domain-containing protein</fullName>
    </recommendedName>
</protein>
<dbReference type="NCBIfam" id="TIGR02464">
    <property type="entry name" value="ribofla_fusion"/>
    <property type="match status" value="1"/>
</dbReference>
<dbReference type="InterPro" id="IPR037238">
    <property type="entry name" value="YbiA-like_sf"/>
</dbReference>
<evidence type="ECO:0000256" key="2">
    <source>
        <dbReference type="ARBA" id="ARBA00000751"/>
    </source>
</evidence>
<dbReference type="InterPro" id="IPR012816">
    <property type="entry name" value="NADAR"/>
</dbReference>
<dbReference type="AlphaFoldDB" id="A0A135I4T1"/>
<dbReference type="SUPFAM" id="SSF143990">
    <property type="entry name" value="YbiA-like"/>
    <property type="match status" value="1"/>
</dbReference>
<evidence type="ECO:0000256" key="1">
    <source>
        <dbReference type="ARBA" id="ARBA00000022"/>
    </source>
</evidence>
<dbReference type="Proteomes" id="UP000070529">
    <property type="component" value="Unassembled WGS sequence"/>
</dbReference>
<dbReference type="STRING" id="294935.ATN88_22025"/>